<sequence length="84" mass="9190">MSIDIPSLMEDLAGTGASVLLKCDGERIEQNLGAWTFVVTGGPLAEGGPVRRDDSTLNACLAYGLRLLRERGEEWHWVDRYLAG</sequence>
<evidence type="ECO:0000313" key="2">
    <source>
        <dbReference type="Proteomes" id="UP000598297"/>
    </source>
</evidence>
<organism evidence="1 2">
    <name type="scientific">Streptomyces boluensis</name>
    <dbReference type="NCBI Taxonomy" id="1775135"/>
    <lineage>
        <taxon>Bacteria</taxon>
        <taxon>Bacillati</taxon>
        <taxon>Actinomycetota</taxon>
        <taxon>Actinomycetes</taxon>
        <taxon>Kitasatosporales</taxon>
        <taxon>Streptomycetaceae</taxon>
        <taxon>Streptomyces</taxon>
    </lineage>
</organism>
<reference evidence="1" key="1">
    <citation type="submission" date="2020-01" db="EMBL/GenBank/DDBJ databases">
        <title>Whole-genome analyses of novel actinobacteria.</title>
        <authorList>
            <person name="Sahin N."/>
        </authorList>
    </citation>
    <scope>NUCLEOTIDE SEQUENCE</scope>
    <source>
        <strain evidence="1">YC537</strain>
    </source>
</reference>
<dbReference type="OrthoDB" id="3699555at2"/>
<name>A0A964USS6_9ACTN</name>
<gene>
    <name evidence="1" type="ORF">GUY60_25745</name>
</gene>
<comment type="caution">
    <text evidence="1">The sequence shown here is derived from an EMBL/GenBank/DDBJ whole genome shotgun (WGS) entry which is preliminary data.</text>
</comment>
<dbReference type="AlphaFoldDB" id="A0A964USS6"/>
<keyword evidence="2" id="KW-1185">Reference proteome</keyword>
<dbReference type="RefSeq" id="WP_161701899.1">
    <property type="nucleotide sequence ID" value="NZ_JAAAHS010000248.1"/>
</dbReference>
<dbReference type="Proteomes" id="UP000598297">
    <property type="component" value="Unassembled WGS sequence"/>
</dbReference>
<proteinExistence type="predicted"/>
<protein>
    <submittedName>
        <fullName evidence="1">Uncharacterized protein</fullName>
    </submittedName>
</protein>
<accession>A0A964USS6</accession>
<evidence type="ECO:0000313" key="1">
    <source>
        <dbReference type="EMBL" id="NBE54768.1"/>
    </source>
</evidence>
<dbReference type="EMBL" id="JAAAHS010000248">
    <property type="protein sequence ID" value="NBE54768.1"/>
    <property type="molecule type" value="Genomic_DNA"/>
</dbReference>